<comment type="caution">
    <text evidence="4">The sequence shown here is derived from an EMBL/GenBank/DDBJ whole genome shotgun (WGS) entry which is preliminary data.</text>
</comment>
<keyword evidence="1" id="KW-0560">Oxidoreductase</keyword>
<dbReference type="SUPFAM" id="SSF51197">
    <property type="entry name" value="Clavaminate synthase-like"/>
    <property type="match status" value="1"/>
</dbReference>
<dbReference type="GO" id="GO:0016491">
    <property type="term" value="F:oxidoreductase activity"/>
    <property type="evidence" value="ECO:0007669"/>
    <property type="project" value="UniProtKB-KW"/>
</dbReference>
<dbReference type="InterPro" id="IPR027443">
    <property type="entry name" value="IPNS-like_sf"/>
</dbReference>
<keyword evidence="1" id="KW-0408">Iron</keyword>
<organism evidence="4 5">
    <name type="scientific">Boletus edulis BED1</name>
    <dbReference type="NCBI Taxonomy" id="1328754"/>
    <lineage>
        <taxon>Eukaryota</taxon>
        <taxon>Fungi</taxon>
        <taxon>Dikarya</taxon>
        <taxon>Basidiomycota</taxon>
        <taxon>Agaricomycotina</taxon>
        <taxon>Agaricomycetes</taxon>
        <taxon>Agaricomycetidae</taxon>
        <taxon>Boletales</taxon>
        <taxon>Boletineae</taxon>
        <taxon>Boletaceae</taxon>
        <taxon>Boletoideae</taxon>
        <taxon>Boletus</taxon>
    </lineage>
</organism>
<dbReference type="AlphaFoldDB" id="A0AAD4BP33"/>
<keyword evidence="2" id="KW-1133">Transmembrane helix</keyword>
<dbReference type="GO" id="GO:0046872">
    <property type="term" value="F:metal ion binding"/>
    <property type="evidence" value="ECO:0007669"/>
    <property type="project" value="UniProtKB-KW"/>
</dbReference>
<dbReference type="Gene3D" id="2.60.120.330">
    <property type="entry name" value="B-lactam Antibiotic, Isopenicillin N Synthase, Chain"/>
    <property type="match status" value="1"/>
</dbReference>
<dbReference type="InterPro" id="IPR044861">
    <property type="entry name" value="IPNS-like_FE2OG_OXY"/>
</dbReference>
<keyword evidence="2" id="KW-0472">Membrane</keyword>
<dbReference type="PROSITE" id="PS51471">
    <property type="entry name" value="FE2OG_OXY"/>
    <property type="match status" value="1"/>
</dbReference>
<dbReference type="InterPro" id="IPR026992">
    <property type="entry name" value="DIOX_N"/>
</dbReference>
<dbReference type="InterPro" id="IPR050231">
    <property type="entry name" value="Iron_ascorbate_oxido_reductase"/>
</dbReference>
<dbReference type="EMBL" id="WHUW01000024">
    <property type="protein sequence ID" value="KAF8435814.1"/>
    <property type="molecule type" value="Genomic_DNA"/>
</dbReference>
<evidence type="ECO:0000259" key="3">
    <source>
        <dbReference type="PROSITE" id="PS51471"/>
    </source>
</evidence>
<keyword evidence="5" id="KW-1185">Reference proteome</keyword>
<evidence type="ECO:0000313" key="5">
    <source>
        <dbReference type="Proteomes" id="UP001194468"/>
    </source>
</evidence>
<accession>A0AAD4BP33</accession>
<dbReference type="Proteomes" id="UP001194468">
    <property type="component" value="Unassembled WGS sequence"/>
</dbReference>
<dbReference type="PANTHER" id="PTHR47990">
    <property type="entry name" value="2-OXOGLUTARATE (2OG) AND FE(II)-DEPENDENT OXYGENASE SUPERFAMILY PROTEIN-RELATED"/>
    <property type="match status" value="1"/>
</dbReference>
<dbReference type="Pfam" id="PF14226">
    <property type="entry name" value="DIOX_N"/>
    <property type="match status" value="1"/>
</dbReference>
<evidence type="ECO:0000256" key="2">
    <source>
        <dbReference type="SAM" id="Phobius"/>
    </source>
</evidence>
<sequence>MPGTTLPPFPTDVRTHPLLVIDYDILRTGDSTELDRLWDAATSIGFWYLKNHGADQEVSDMFDMGAETMALPLEEKMKFEQGDDGRSCGYKAAGANAVDASGQLDAVEFINISKDDALAFPNIVHRTYPAPTTAAIPTAVAPFVRKSLEINNTFLRIFNDRLGLPEGTLERLHPNDEHSGSEARLIKSPPMPGRALADTATLGAHTDFGSLSFLHNRLGGLQVMPPGHTEWFYVRPLPGHAICNVGDALSLFSGSILQSNIHRVVPPPGIQAEYERWSLVFFTRPGNSKVLRAVVDDSPLIADAVQKRPDQNFDTGSTAAEWFARRVKYQRIKNRKVSRRQESKKRTMHSCLVLVRADAVVKTGSRDMGGKQGYGTYPCSGLNSDQLESTIELWLSCIPFLIILHFLSLLAVLPAYIVEPSR</sequence>
<reference evidence="4" key="2">
    <citation type="journal article" date="2020" name="Nat. Commun.">
        <title>Large-scale genome sequencing of mycorrhizal fungi provides insights into the early evolution of symbiotic traits.</title>
        <authorList>
            <person name="Miyauchi S."/>
            <person name="Kiss E."/>
            <person name="Kuo A."/>
            <person name="Drula E."/>
            <person name="Kohler A."/>
            <person name="Sanchez-Garcia M."/>
            <person name="Morin E."/>
            <person name="Andreopoulos B."/>
            <person name="Barry K.W."/>
            <person name="Bonito G."/>
            <person name="Buee M."/>
            <person name="Carver A."/>
            <person name="Chen C."/>
            <person name="Cichocki N."/>
            <person name="Clum A."/>
            <person name="Culley D."/>
            <person name="Crous P.W."/>
            <person name="Fauchery L."/>
            <person name="Girlanda M."/>
            <person name="Hayes R.D."/>
            <person name="Keri Z."/>
            <person name="LaButti K."/>
            <person name="Lipzen A."/>
            <person name="Lombard V."/>
            <person name="Magnuson J."/>
            <person name="Maillard F."/>
            <person name="Murat C."/>
            <person name="Nolan M."/>
            <person name="Ohm R.A."/>
            <person name="Pangilinan J."/>
            <person name="Pereira M.F."/>
            <person name="Perotto S."/>
            <person name="Peter M."/>
            <person name="Pfister S."/>
            <person name="Riley R."/>
            <person name="Sitrit Y."/>
            <person name="Stielow J.B."/>
            <person name="Szollosi G."/>
            <person name="Zifcakova L."/>
            <person name="Stursova M."/>
            <person name="Spatafora J.W."/>
            <person name="Tedersoo L."/>
            <person name="Vaario L.M."/>
            <person name="Yamada A."/>
            <person name="Yan M."/>
            <person name="Wang P."/>
            <person name="Xu J."/>
            <person name="Bruns T."/>
            <person name="Baldrian P."/>
            <person name="Vilgalys R."/>
            <person name="Dunand C."/>
            <person name="Henrissat B."/>
            <person name="Grigoriev I.V."/>
            <person name="Hibbett D."/>
            <person name="Nagy L.G."/>
            <person name="Martin F.M."/>
        </authorList>
    </citation>
    <scope>NUCLEOTIDE SEQUENCE</scope>
    <source>
        <strain evidence="4">BED1</strain>
    </source>
</reference>
<evidence type="ECO:0000313" key="4">
    <source>
        <dbReference type="EMBL" id="KAF8435814.1"/>
    </source>
</evidence>
<feature type="domain" description="Fe2OG dioxygenase" evidence="3">
    <location>
        <begin position="179"/>
        <end position="285"/>
    </location>
</feature>
<evidence type="ECO:0000256" key="1">
    <source>
        <dbReference type="RuleBase" id="RU003682"/>
    </source>
</evidence>
<name>A0AAD4BP33_BOLED</name>
<comment type="similarity">
    <text evidence="1">Belongs to the iron/ascorbate-dependent oxidoreductase family.</text>
</comment>
<feature type="transmembrane region" description="Helical" evidence="2">
    <location>
        <begin position="393"/>
        <end position="418"/>
    </location>
</feature>
<protein>
    <recommendedName>
        <fullName evidence="3">Fe2OG dioxygenase domain-containing protein</fullName>
    </recommendedName>
</protein>
<reference evidence="4" key="1">
    <citation type="submission" date="2019-10" db="EMBL/GenBank/DDBJ databases">
        <authorList>
            <consortium name="DOE Joint Genome Institute"/>
            <person name="Kuo A."/>
            <person name="Miyauchi S."/>
            <person name="Kiss E."/>
            <person name="Drula E."/>
            <person name="Kohler A."/>
            <person name="Sanchez-Garcia M."/>
            <person name="Andreopoulos B."/>
            <person name="Barry K.W."/>
            <person name="Bonito G."/>
            <person name="Buee M."/>
            <person name="Carver A."/>
            <person name="Chen C."/>
            <person name="Cichocki N."/>
            <person name="Clum A."/>
            <person name="Culley D."/>
            <person name="Crous P.W."/>
            <person name="Fauchery L."/>
            <person name="Girlanda M."/>
            <person name="Hayes R."/>
            <person name="Keri Z."/>
            <person name="LaButti K."/>
            <person name="Lipzen A."/>
            <person name="Lombard V."/>
            <person name="Magnuson J."/>
            <person name="Maillard F."/>
            <person name="Morin E."/>
            <person name="Murat C."/>
            <person name="Nolan M."/>
            <person name="Ohm R."/>
            <person name="Pangilinan J."/>
            <person name="Pereira M."/>
            <person name="Perotto S."/>
            <person name="Peter M."/>
            <person name="Riley R."/>
            <person name="Sitrit Y."/>
            <person name="Stielow B."/>
            <person name="Szollosi G."/>
            <person name="Zifcakova L."/>
            <person name="Stursova M."/>
            <person name="Spatafora J.W."/>
            <person name="Tedersoo L."/>
            <person name="Vaario L.-M."/>
            <person name="Yamada A."/>
            <person name="Yan M."/>
            <person name="Wang P."/>
            <person name="Xu J."/>
            <person name="Bruns T."/>
            <person name="Baldrian P."/>
            <person name="Vilgalys R."/>
            <person name="Henrissat B."/>
            <person name="Grigoriev I.V."/>
            <person name="Hibbett D."/>
            <person name="Nagy L.G."/>
            <person name="Martin F.M."/>
        </authorList>
    </citation>
    <scope>NUCLEOTIDE SEQUENCE</scope>
    <source>
        <strain evidence="4">BED1</strain>
    </source>
</reference>
<keyword evidence="1" id="KW-0479">Metal-binding</keyword>
<keyword evidence="2" id="KW-0812">Transmembrane</keyword>
<dbReference type="Pfam" id="PF03171">
    <property type="entry name" value="2OG-FeII_Oxy"/>
    <property type="match status" value="1"/>
</dbReference>
<proteinExistence type="inferred from homology"/>
<dbReference type="InterPro" id="IPR005123">
    <property type="entry name" value="Oxoglu/Fe-dep_dioxygenase_dom"/>
</dbReference>
<gene>
    <name evidence="4" type="ORF">L210DRAFT_3550685</name>
</gene>